<organism evidence="6 7">
    <name type="scientific">Metallibacterium scheffleri</name>
    <dbReference type="NCBI Taxonomy" id="993689"/>
    <lineage>
        <taxon>Bacteria</taxon>
        <taxon>Pseudomonadati</taxon>
        <taxon>Pseudomonadota</taxon>
        <taxon>Gammaproteobacteria</taxon>
        <taxon>Lysobacterales</taxon>
        <taxon>Rhodanobacteraceae</taxon>
        <taxon>Metallibacterium</taxon>
    </lineage>
</organism>
<protein>
    <submittedName>
        <fullName evidence="6">Thiol:disulfide interchange protein</fullName>
    </submittedName>
</protein>
<dbReference type="GO" id="GO:0017004">
    <property type="term" value="P:cytochrome complex assembly"/>
    <property type="evidence" value="ECO:0007669"/>
    <property type="project" value="UniProtKB-KW"/>
</dbReference>
<accession>A0A4S3KQB1</accession>
<dbReference type="SUPFAM" id="SSF52833">
    <property type="entry name" value="Thioredoxin-like"/>
    <property type="match status" value="1"/>
</dbReference>
<dbReference type="InterPro" id="IPR000866">
    <property type="entry name" value="AhpC/TSA"/>
</dbReference>
<comment type="caution">
    <text evidence="6">The sequence shown here is derived from an EMBL/GenBank/DDBJ whole genome shotgun (WGS) entry which is preliminary data.</text>
</comment>
<keyword evidence="2" id="KW-0201">Cytochrome c-type biogenesis</keyword>
<evidence type="ECO:0000313" key="7">
    <source>
        <dbReference type="Proteomes" id="UP000307749"/>
    </source>
</evidence>
<dbReference type="PROSITE" id="PS51352">
    <property type="entry name" value="THIOREDOXIN_2"/>
    <property type="match status" value="1"/>
</dbReference>
<evidence type="ECO:0000259" key="5">
    <source>
        <dbReference type="PROSITE" id="PS51352"/>
    </source>
</evidence>
<proteinExistence type="predicted"/>
<evidence type="ECO:0000256" key="1">
    <source>
        <dbReference type="ARBA" id="ARBA00004196"/>
    </source>
</evidence>
<dbReference type="AlphaFoldDB" id="A0A4S3KQB1"/>
<dbReference type="EMBL" id="MWQO01000015">
    <property type="protein sequence ID" value="THD11227.1"/>
    <property type="molecule type" value="Genomic_DNA"/>
</dbReference>
<dbReference type="GO" id="GO:0030288">
    <property type="term" value="C:outer membrane-bounded periplasmic space"/>
    <property type="evidence" value="ECO:0007669"/>
    <property type="project" value="InterPro"/>
</dbReference>
<dbReference type="InterPro" id="IPR050553">
    <property type="entry name" value="Thioredoxin_ResA/DsbE_sf"/>
</dbReference>
<keyword evidence="3" id="KW-1015">Disulfide bond</keyword>
<evidence type="ECO:0000256" key="2">
    <source>
        <dbReference type="ARBA" id="ARBA00022748"/>
    </source>
</evidence>
<dbReference type="GO" id="GO:0015036">
    <property type="term" value="F:disulfide oxidoreductase activity"/>
    <property type="evidence" value="ECO:0007669"/>
    <property type="project" value="InterPro"/>
</dbReference>
<dbReference type="Proteomes" id="UP000307749">
    <property type="component" value="Unassembled WGS sequence"/>
</dbReference>
<dbReference type="InterPro" id="IPR004799">
    <property type="entry name" value="Periplasmic_diS_OxRdtase_DsbE"/>
</dbReference>
<gene>
    <name evidence="6" type="ORF">B1806_04870</name>
</gene>
<comment type="subcellular location">
    <subcellularLocation>
        <location evidence="1">Cell envelope</location>
    </subcellularLocation>
</comment>
<dbReference type="CDD" id="cd03010">
    <property type="entry name" value="TlpA_like_DsbE"/>
    <property type="match status" value="1"/>
</dbReference>
<keyword evidence="7" id="KW-1185">Reference proteome</keyword>
<dbReference type="InterPro" id="IPR036249">
    <property type="entry name" value="Thioredoxin-like_sf"/>
</dbReference>
<evidence type="ECO:0000313" key="6">
    <source>
        <dbReference type="EMBL" id="THD11227.1"/>
    </source>
</evidence>
<dbReference type="NCBIfam" id="TIGR00385">
    <property type="entry name" value="dsbE"/>
    <property type="match status" value="1"/>
</dbReference>
<dbReference type="Pfam" id="PF00578">
    <property type="entry name" value="AhpC-TSA"/>
    <property type="match status" value="1"/>
</dbReference>
<name>A0A4S3KQB1_9GAMM</name>
<dbReference type="STRING" id="993689.GCA_002077135_02351"/>
<dbReference type="GO" id="GO:0016209">
    <property type="term" value="F:antioxidant activity"/>
    <property type="evidence" value="ECO:0007669"/>
    <property type="project" value="InterPro"/>
</dbReference>
<dbReference type="PANTHER" id="PTHR42852">
    <property type="entry name" value="THIOL:DISULFIDE INTERCHANGE PROTEIN DSBE"/>
    <property type="match status" value="1"/>
</dbReference>
<dbReference type="InterPro" id="IPR013766">
    <property type="entry name" value="Thioredoxin_domain"/>
</dbReference>
<dbReference type="RefSeq" id="WP_081127950.1">
    <property type="nucleotide sequence ID" value="NZ_DAHXOC010000011.1"/>
</dbReference>
<evidence type="ECO:0000256" key="4">
    <source>
        <dbReference type="ARBA" id="ARBA00023284"/>
    </source>
</evidence>
<feature type="domain" description="Thioredoxin" evidence="5">
    <location>
        <begin position="35"/>
        <end position="174"/>
    </location>
</feature>
<keyword evidence="4" id="KW-0676">Redox-active center</keyword>
<dbReference type="Gene3D" id="3.40.30.10">
    <property type="entry name" value="Glutaredoxin"/>
    <property type="match status" value="1"/>
</dbReference>
<reference evidence="6 7" key="1">
    <citation type="submission" date="2017-02" db="EMBL/GenBank/DDBJ databases">
        <title>Whole genome sequencing of Metallibacterium scheffleri DSM 24874 (T).</title>
        <authorList>
            <person name="Kumar S."/>
            <person name="Patil P."/>
            <person name="Patil P.B."/>
        </authorList>
    </citation>
    <scope>NUCLEOTIDE SEQUENCE [LARGE SCALE GENOMIC DNA]</scope>
    <source>
        <strain evidence="6 7">DSM 24874</strain>
    </source>
</reference>
<dbReference type="OrthoDB" id="9799347at2"/>
<evidence type="ECO:0000256" key="3">
    <source>
        <dbReference type="ARBA" id="ARBA00023157"/>
    </source>
</evidence>
<sequence>MKLYLPLLGFLAVIGLFGFGLWWNSAHNTTLVPSPLIGKPAPDWKLPLLYQPTQTLDKTAMLGHPYVINVFASWCYVCGDEAPVLMAWGKDLGVPLIGYDYRDRRADALAWLGRHGDPYTQVVADESGRTALNFGVYGAPETYLIDAQGIIRWKHIGPLTPGVIRDELLPQLHKLGVRPKAAA</sequence>
<dbReference type="PANTHER" id="PTHR42852:SF6">
    <property type="entry name" value="THIOL:DISULFIDE INTERCHANGE PROTEIN DSBE"/>
    <property type="match status" value="1"/>
</dbReference>